<evidence type="ECO:0000259" key="12">
    <source>
        <dbReference type="PROSITE" id="PS50850"/>
    </source>
</evidence>
<dbReference type="Proteomes" id="UP001152803">
    <property type="component" value="Unassembled WGS sequence"/>
</dbReference>
<evidence type="ECO:0000256" key="7">
    <source>
        <dbReference type="ARBA" id="ARBA00022989"/>
    </source>
</evidence>
<dbReference type="GO" id="GO:0012505">
    <property type="term" value="C:endomembrane system"/>
    <property type="evidence" value="ECO:0007669"/>
    <property type="project" value="UniProtKB-SubCell"/>
</dbReference>
<feature type="transmembrane region" description="Helical" evidence="11">
    <location>
        <begin position="343"/>
        <end position="360"/>
    </location>
</feature>
<evidence type="ECO:0000256" key="11">
    <source>
        <dbReference type="SAM" id="Phobius"/>
    </source>
</evidence>
<evidence type="ECO:0000256" key="6">
    <source>
        <dbReference type="ARBA" id="ARBA00022840"/>
    </source>
</evidence>
<dbReference type="InterPro" id="IPR020846">
    <property type="entry name" value="MFS_dom"/>
</dbReference>
<keyword evidence="7 11" id="KW-1133">Transmembrane helix</keyword>
<dbReference type="GO" id="GO:0005524">
    <property type="term" value="F:ATP binding"/>
    <property type="evidence" value="ECO:0007669"/>
    <property type="project" value="UniProtKB-KW"/>
</dbReference>
<feature type="transmembrane region" description="Helical" evidence="11">
    <location>
        <begin position="433"/>
        <end position="450"/>
    </location>
</feature>
<keyword evidence="4 11" id="KW-0812">Transmembrane</keyword>
<comment type="similarity">
    <text evidence="2">Belongs to the major facilitator (TC 2.A.1) superfamily. Organic cation transporter (TC 2.A.1.19) family.</text>
</comment>
<dbReference type="Gene3D" id="1.20.1250.20">
    <property type="entry name" value="MFS general substrate transporter like domains"/>
    <property type="match status" value="1"/>
</dbReference>
<dbReference type="SUPFAM" id="SSF103473">
    <property type="entry name" value="MFS general substrate transporter"/>
    <property type="match status" value="1"/>
</dbReference>
<keyword evidence="8" id="KW-0406">Ion transport</keyword>
<keyword evidence="6" id="KW-0067">ATP-binding</keyword>
<feature type="transmembrane region" description="Helical" evidence="11">
    <location>
        <begin position="197"/>
        <end position="219"/>
    </location>
</feature>
<evidence type="ECO:0000256" key="4">
    <source>
        <dbReference type="ARBA" id="ARBA00022692"/>
    </source>
</evidence>
<feature type="transmembrane region" description="Helical" evidence="11">
    <location>
        <begin position="489"/>
        <end position="509"/>
    </location>
</feature>
<feature type="transmembrane region" description="Helical" evidence="11">
    <location>
        <begin position="261"/>
        <end position="279"/>
    </location>
</feature>
<evidence type="ECO:0000256" key="5">
    <source>
        <dbReference type="ARBA" id="ARBA00022741"/>
    </source>
</evidence>
<organism evidence="13 14">
    <name type="scientific">Conger conger</name>
    <name type="common">Conger eel</name>
    <name type="synonym">Muraena conger</name>
    <dbReference type="NCBI Taxonomy" id="82655"/>
    <lineage>
        <taxon>Eukaryota</taxon>
        <taxon>Metazoa</taxon>
        <taxon>Chordata</taxon>
        <taxon>Craniata</taxon>
        <taxon>Vertebrata</taxon>
        <taxon>Euteleostomi</taxon>
        <taxon>Actinopterygii</taxon>
        <taxon>Neopterygii</taxon>
        <taxon>Teleostei</taxon>
        <taxon>Anguilliformes</taxon>
        <taxon>Congridae</taxon>
        <taxon>Conger</taxon>
    </lineage>
</organism>
<dbReference type="EMBL" id="JAFJMO010000005">
    <property type="protein sequence ID" value="KAJ8276712.1"/>
    <property type="molecule type" value="Genomic_DNA"/>
</dbReference>
<feature type="transmembrane region" description="Helical" evidence="11">
    <location>
        <begin position="173"/>
        <end position="191"/>
    </location>
</feature>
<evidence type="ECO:0000256" key="3">
    <source>
        <dbReference type="ARBA" id="ARBA00022448"/>
    </source>
</evidence>
<evidence type="ECO:0000256" key="1">
    <source>
        <dbReference type="ARBA" id="ARBA00004127"/>
    </source>
</evidence>
<evidence type="ECO:0000256" key="8">
    <source>
        <dbReference type="ARBA" id="ARBA00023065"/>
    </source>
</evidence>
<feature type="domain" description="Major facilitator superfamily (MFS) profile" evidence="12">
    <location>
        <begin position="90"/>
        <end position="514"/>
    </location>
</feature>
<keyword evidence="9 11" id="KW-0472">Membrane</keyword>
<keyword evidence="5" id="KW-0547">Nucleotide-binding</keyword>
<evidence type="ECO:0000256" key="10">
    <source>
        <dbReference type="ARBA" id="ARBA00023180"/>
    </source>
</evidence>
<dbReference type="InterPro" id="IPR005828">
    <property type="entry name" value="MFS_sugar_transport-like"/>
</dbReference>
<reference evidence="13" key="1">
    <citation type="journal article" date="2023" name="Science">
        <title>Genome structures resolve the early diversification of teleost fishes.</title>
        <authorList>
            <person name="Parey E."/>
            <person name="Louis A."/>
            <person name="Montfort J."/>
            <person name="Bouchez O."/>
            <person name="Roques C."/>
            <person name="Iampietro C."/>
            <person name="Lluch J."/>
            <person name="Castinel A."/>
            <person name="Donnadieu C."/>
            <person name="Desvignes T."/>
            <person name="Floi Bucao C."/>
            <person name="Jouanno E."/>
            <person name="Wen M."/>
            <person name="Mejri S."/>
            <person name="Dirks R."/>
            <person name="Jansen H."/>
            <person name="Henkel C."/>
            <person name="Chen W.J."/>
            <person name="Zahm M."/>
            <person name="Cabau C."/>
            <person name="Klopp C."/>
            <person name="Thompson A.W."/>
            <person name="Robinson-Rechavi M."/>
            <person name="Braasch I."/>
            <person name="Lecointre G."/>
            <person name="Bobe J."/>
            <person name="Postlethwait J.H."/>
            <person name="Berthelot C."/>
            <person name="Roest Crollius H."/>
            <person name="Guiguen Y."/>
        </authorList>
    </citation>
    <scope>NUCLEOTIDE SEQUENCE</scope>
    <source>
        <strain evidence="13">Concon-B</strain>
    </source>
</reference>
<dbReference type="InterPro" id="IPR036259">
    <property type="entry name" value="MFS_trans_sf"/>
</dbReference>
<dbReference type="InterPro" id="IPR005829">
    <property type="entry name" value="Sugar_transporter_CS"/>
</dbReference>
<name>A0A9Q1I2Y5_CONCO</name>
<evidence type="ECO:0000313" key="13">
    <source>
        <dbReference type="EMBL" id="KAJ8276712.1"/>
    </source>
</evidence>
<evidence type="ECO:0000256" key="9">
    <source>
        <dbReference type="ARBA" id="ARBA00023136"/>
    </source>
</evidence>
<comment type="caution">
    <text evidence="13">The sequence shown here is derived from an EMBL/GenBank/DDBJ whole genome shotgun (WGS) entry which is preliminary data.</text>
</comment>
<dbReference type="Pfam" id="PF00083">
    <property type="entry name" value="Sugar_tr"/>
    <property type="match status" value="1"/>
</dbReference>
<dbReference type="FunFam" id="1.20.1250.20:FF:000070">
    <property type="entry name" value="Solute carrier family 22 member 5"/>
    <property type="match status" value="1"/>
</dbReference>
<feature type="transmembrane region" description="Helical" evidence="11">
    <location>
        <begin position="372"/>
        <end position="394"/>
    </location>
</feature>
<proteinExistence type="inferred from homology"/>
<gene>
    <name evidence="13" type="ORF">COCON_G00084640</name>
</gene>
<protein>
    <recommendedName>
        <fullName evidence="12">Major facilitator superfamily (MFS) profile domain-containing protein</fullName>
    </recommendedName>
</protein>
<evidence type="ECO:0000256" key="2">
    <source>
        <dbReference type="ARBA" id="ARBA00009203"/>
    </source>
</evidence>
<feature type="transmembrane region" description="Helical" evidence="11">
    <location>
        <begin position="22"/>
        <end position="44"/>
    </location>
</feature>
<feature type="transmembrane region" description="Helical" evidence="11">
    <location>
        <begin position="231"/>
        <end position="255"/>
    </location>
</feature>
<keyword evidence="10" id="KW-0325">Glycoprotein</keyword>
<keyword evidence="3" id="KW-0813">Transport</keyword>
<feature type="transmembrane region" description="Helical" evidence="11">
    <location>
        <begin position="401"/>
        <end position="421"/>
    </location>
</feature>
<evidence type="ECO:0000313" key="14">
    <source>
        <dbReference type="Proteomes" id="UP001152803"/>
    </source>
</evidence>
<comment type="subcellular location">
    <subcellularLocation>
        <location evidence="1">Endomembrane system</location>
        <topology evidence="1">Multi-pass membrane protein</topology>
    </subcellularLocation>
</comment>
<accession>A0A9Q1I2Y5</accession>
<dbReference type="GO" id="GO:0006811">
    <property type="term" value="P:monoatomic ion transport"/>
    <property type="evidence" value="ECO:0007669"/>
    <property type="project" value="UniProtKB-KW"/>
</dbReference>
<dbReference type="PROSITE" id="PS00216">
    <property type="entry name" value="SUGAR_TRANSPORT_1"/>
    <property type="match status" value="1"/>
</dbReference>
<dbReference type="PANTHER" id="PTHR24064">
    <property type="entry name" value="SOLUTE CARRIER FAMILY 22 MEMBER"/>
    <property type="match status" value="1"/>
</dbReference>
<keyword evidence="14" id="KW-1185">Reference proteome</keyword>
<sequence length="538" mass="60298">MNTVDYDDDTTFLGEWGSFQKMIMALLCISITPNGFTAMSIVFLGDTPPHHCAIPANVNITAEWRNYSIPLEEDNGMLRYSKCTRYKLDVIKLLSDNRSVPGVDVNVTEIEQEGCNDGWEYDREIYVSTIVSEWDLVCSDAWKAPLTTSLMYAGVLCGSFISGQLSDRFGRKIILFGTIAVQTLFTFFQIFSTSWLMFSALFFVVGMGHVSNYVAAFVLGAEILSPRIRIIYSTVGVCICFAFGYMLLPLMAFFIRDWRMLLIAMGVPGIFYFPLWRFIPESPRWLLSQGRVEEAEDILRGAAKQNRVKAPEVIFQPLQVVKVKKVNHHNIYDLLKSNNIRQITILLSFVWLVISIGYFALALNTSNLSGDPFLNCFFSAAVEVPAYILSWVLFRSYPRRLCLSPMLVLGGAVLLLTQFIPGDVSSVSTALEMAGKFGVTVAYTIAYAFTAELYPTVLRNTAVCACCTVSRLGSTAAPYFVYLGTYYKSLPYLLMGSFIVLGGLVSLLLPETYGMPLPETIDHMQTIQRCKKRKNPII</sequence>
<dbReference type="GO" id="GO:0015651">
    <property type="term" value="F:quaternary ammonium group transmembrane transporter activity"/>
    <property type="evidence" value="ECO:0007669"/>
    <property type="project" value="UniProtKB-ARBA"/>
</dbReference>
<dbReference type="GO" id="GO:0016020">
    <property type="term" value="C:membrane"/>
    <property type="evidence" value="ECO:0007669"/>
    <property type="project" value="InterPro"/>
</dbReference>
<dbReference type="OrthoDB" id="3936150at2759"/>
<dbReference type="PROSITE" id="PS50850">
    <property type="entry name" value="MFS"/>
    <property type="match status" value="1"/>
</dbReference>
<dbReference type="AlphaFoldDB" id="A0A9Q1I2Y5"/>